<comment type="function">
    <text evidence="2">In eubacteria ppGpp (guanosine 3'-diphosphate 5'-diphosphate) is a mediator of the stringent response that coordinates a variety of cellular activities in response to changes in nutritional abundance.</text>
</comment>
<name>A0A455T6C2_9CHLR</name>
<evidence type="ECO:0000313" key="7">
    <source>
        <dbReference type="EMBL" id="BBH94345.1"/>
    </source>
</evidence>
<dbReference type="PANTHER" id="PTHR21262">
    <property type="entry name" value="GUANOSINE-3',5'-BIS DIPHOSPHATE 3'-PYROPHOSPHOHYDROLASE"/>
    <property type="match status" value="1"/>
</dbReference>
<evidence type="ECO:0000256" key="1">
    <source>
        <dbReference type="ARBA" id="ARBA00025704"/>
    </source>
</evidence>
<dbReference type="GO" id="GO:0015969">
    <property type="term" value="P:guanosine tetraphosphate metabolic process"/>
    <property type="evidence" value="ECO:0007669"/>
    <property type="project" value="InterPro"/>
</dbReference>
<dbReference type="Pfam" id="PF04607">
    <property type="entry name" value="RelA_SpoT"/>
    <property type="match status" value="1"/>
</dbReference>
<dbReference type="PANTHER" id="PTHR21262:SF31">
    <property type="entry name" value="GTP PYROPHOSPHOKINASE"/>
    <property type="match status" value="1"/>
</dbReference>
<feature type="compositionally biased region" description="Basic and acidic residues" evidence="3">
    <location>
        <begin position="202"/>
        <end position="211"/>
    </location>
</feature>
<dbReference type="EMBL" id="AP019377">
    <property type="protein sequence ID" value="BBH94345.1"/>
    <property type="molecule type" value="Genomic_DNA"/>
</dbReference>
<evidence type="ECO:0000256" key="3">
    <source>
        <dbReference type="SAM" id="MobiDB-lite"/>
    </source>
</evidence>
<dbReference type="CDD" id="cd04876">
    <property type="entry name" value="ACT_RelA-SpoT"/>
    <property type="match status" value="1"/>
</dbReference>
<evidence type="ECO:0000259" key="4">
    <source>
        <dbReference type="PROSITE" id="PS51671"/>
    </source>
</evidence>
<dbReference type="PROSITE" id="PS51831">
    <property type="entry name" value="HD"/>
    <property type="match status" value="1"/>
</dbReference>
<dbReference type="FunFam" id="1.10.3210.10:FF:000001">
    <property type="entry name" value="GTP pyrophosphokinase RelA"/>
    <property type="match status" value="1"/>
</dbReference>
<proteinExistence type="inferred from homology"/>
<dbReference type="Gene3D" id="3.10.20.30">
    <property type="match status" value="1"/>
</dbReference>
<dbReference type="NCBIfam" id="TIGR00691">
    <property type="entry name" value="spoT_relA"/>
    <property type="match status" value="1"/>
</dbReference>
<gene>
    <name evidence="7" type="ORF">KTA_25440</name>
</gene>
<organism evidence="7">
    <name type="scientific">Thermogemmatispora argillosa</name>
    <dbReference type="NCBI Taxonomy" id="2045280"/>
    <lineage>
        <taxon>Bacteria</taxon>
        <taxon>Bacillati</taxon>
        <taxon>Chloroflexota</taxon>
        <taxon>Ktedonobacteria</taxon>
        <taxon>Thermogemmatisporales</taxon>
        <taxon>Thermogemmatisporaceae</taxon>
        <taxon>Thermogemmatispora</taxon>
    </lineage>
</organism>
<dbReference type="InterPro" id="IPR012676">
    <property type="entry name" value="TGS-like"/>
</dbReference>
<dbReference type="Gene3D" id="3.30.460.10">
    <property type="entry name" value="Beta Polymerase, domain 2"/>
    <property type="match status" value="1"/>
</dbReference>
<dbReference type="Gene3D" id="3.30.70.260">
    <property type="match status" value="1"/>
</dbReference>
<dbReference type="SUPFAM" id="SSF81271">
    <property type="entry name" value="TGS-like"/>
    <property type="match status" value="1"/>
</dbReference>
<dbReference type="Pfam" id="PF19296">
    <property type="entry name" value="RelA_AH_RIS"/>
    <property type="match status" value="1"/>
</dbReference>
<dbReference type="Pfam" id="PF02824">
    <property type="entry name" value="TGS"/>
    <property type="match status" value="1"/>
</dbReference>
<sequence>MNSREHNGSRHEAGTLTGPEGTDGRPVASVVSPDMSVDTDTIITAASEAASQNQVRQERRQRTWTVIYPYQPSDGHLEGNALEQLLAETRAYLSPQDVEKIERAYELANRAHMGVRRRSGEPYIQHPLAVALILTQMRIDADGIVAALLHDVVEDSDYTLEEVQAQFGPAVATIVDGVTKFDALAGKSGASSGARTSASESAHTEEAARDLKSRLRSETVRKMLLAMAEDPRVVVIKLADRLHNMRTLGAMPPAKQQIIARETSEIYAPLARRLGMGLVQAELEDLAFYYLEPERYMRLAREVEEERRKRQPYVDAVCSAIEEEMRRAEIQAEVLAWQKHLASINRKLLQSGGEVSQLHDLVSFRILVNSDHDCYLALGHIHALWRPKDGRIKDYIATPKVNGYQSLHTTVFCLDDRLAEIQIRTHEMQRTADYGIASYWYLRERGGSRLSYREMIAWIEQLREWQRELPQSADDFIEAVKGDIFQEQIFVFTPKGEIKDLPRGSTPVDMAYRIHTDIGDHCAGARIITSLGDSERLVTRLVPLDYELKSGEIVDIVTNQAIHPTRDWLSFVRTANARTKIKRYLKNHEREINLQLGRERLDLALKAAGAAGLEALRDEDLLPLANARKYQSIEALYVALGRGDLPVEDLVEQLLPVLRERGALQKAEAPTGHSHPELPAPATGPALNGHRSPTAGTETHTGEKQPVPGVATRLAQCCCPLPGDAIAGFLSPNKGLIVHRQDCRTLQRFRERVKGRIFDLDWSQVKTQSYLAPITIVARDRAGLLRDVAAVVSDAGINMTAVSSTTNPALQKAVITATMEIQSVDQIERIFKRLLQVKSVVSVRRNLGHRAGQSSKVSSRAGDEGMFSDSPGCSSGK</sequence>
<accession>A0A455T6C2</accession>
<comment type="pathway">
    <text evidence="1">Purine metabolism.</text>
</comment>
<dbReference type="Gene3D" id="1.10.3210.10">
    <property type="entry name" value="Hypothetical protein af1432"/>
    <property type="match status" value="1"/>
</dbReference>
<dbReference type="SUPFAM" id="SSF81301">
    <property type="entry name" value="Nucleotidyltransferase"/>
    <property type="match status" value="1"/>
</dbReference>
<dbReference type="SMART" id="SM00954">
    <property type="entry name" value="RelA_SpoT"/>
    <property type="match status" value="1"/>
</dbReference>
<dbReference type="InterPro" id="IPR002912">
    <property type="entry name" value="ACT_dom"/>
</dbReference>
<dbReference type="CDD" id="cd00077">
    <property type="entry name" value="HDc"/>
    <property type="match status" value="1"/>
</dbReference>
<comment type="similarity">
    <text evidence="2">Belongs to the relA/spoT family.</text>
</comment>
<dbReference type="SMART" id="SM00471">
    <property type="entry name" value="HDc"/>
    <property type="match status" value="1"/>
</dbReference>
<feature type="region of interest" description="Disordered" evidence="3">
    <location>
        <begin position="1"/>
        <end position="29"/>
    </location>
</feature>
<dbReference type="Pfam" id="PF13291">
    <property type="entry name" value="ACT_4"/>
    <property type="match status" value="1"/>
</dbReference>
<dbReference type="AlphaFoldDB" id="A0A455T6C2"/>
<dbReference type="InterPro" id="IPR043519">
    <property type="entry name" value="NT_sf"/>
</dbReference>
<feature type="domain" description="HD" evidence="5">
    <location>
        <begin position="123"/>
        <end position="245"/>
    </location>
</feature>
<feature type="domain" description="TGS" evidence="6">
    <location>
        <begin position="485"/>
        <end position="558"/>
    </location>
</feature>
<dbReference type="FunFam" id="3.10.20.30:FF:000002">
    <property type="entry name" value="GTP pyrophosphokinase (RelA/SpoT)"/>
    <property type="match status" value="1"/>
</dbReference>
<feature type="domain" description="ACT" evidence="4">
    <location>
        <begin position="773"/>
        <end position="848"/>
    </location>
</feature>
<reference evidence="7" key="1">
    <citation type="submission" date="2018-12" db="EMBL/GenBank/DDBJ databases">
        <title>Novel natural products biosynthetic potential of the class Ktedonobacteria.</title>
        <authorList>
            <person name="Zheng Y."/>
            <person name="Saitou A."/>
            <person name="Wang C.M."/>
            <person name="Toyoda A."/>
            <person name="Minakuchi Y."/>
            <person name="Sekiguchi Y."/>
            <person name="Ueda K."/>
            <person name="Takano H."/>
            <person name="Sakai Y."/>
            <person name="Yokota A."/>
            <person name="Yabe S."/>
        </authorList>
    </citation>
    <scope>NUCLEOTIDE SEQUENCE</scope>
    <source>
        <strain evidence="7">A3-2</strain>
    </source>
</reference>
<feature type="region of interest" description="Disordered" evidence="3">
    <location>
        <begin position="187"/>
        <end position="211"/>
    </location>
</feature>
<evidence type="ECO:0000259" key="6">
    <source>
        <dbReference type="PROSITE" id="PS51880"/>
    </source>
</evidence>
<dbReference type="SUPFAM" id="SSF109604">
    <property type="entry name" value="HD-domain/PDEase-like"/>
    <property type="match status" value="1"/>
</dbReference>
<dbReference type="CDD" id="cd01668">
    <property type="entry name" value="TGS_RSH"/>
    <property type="match status" value="1"/>
</dbReference>
<dbReference type="Pfam" id="PF13328">
    <property type="entry name" value="HD_4"/>
    <property type="match status" value="1"/>
</dbReference>
<evidence type="ECO:0000259" key="5">
    <source>
        <dbReference type="PROSITE" id="PS51831"/>
    </source>
</evidence>
<dbReference type="PROSITE" id="PS51880">
    <property type="entry name" value="TGS"/>
    <property type="match status" value="1"/>
</dbReference>
<dbReference type="GO" id="GO:0005886">
    <property type="term" value="C:plasma membrane"/>
    <property type="evidence" value="ECO:0007669"/>
    <property type="project" value="TreeGrafter"/>
</dbReference>
<protein>
    <submittedName>
        <fullName evidence="7">(P)ppGpp synthetase</fullName>
    </submittedName>
</protein>
<evidence type="ECO:0000256" key="2">
    <source>
        <dbReference type="RuleBase" id="RU003847"/>
    </source>
</evidence>
<dbReference type="SUPFAM" id="SSF55021">
    <property type="entry name" value="ACT-like"/>
    <property type="match status" value="1"/>
</dbReference>
<dbReference type="InterPro" id="IPR003607">
    <property type="entry name" value="HD/PDEase_dom"/>
</dbReference>
<feature type="region of interest" description="Disordered" evidence="3">
    <location>
        <begin position="851"/>
        <end position="877"/>
    </location>
</feature>
<feature type="compositionally biased region" description="Low complexity" evidence="3">
    <location>
        <begin position="187"/>
        <end position="201"/>
    </location>
</feature>
<dbReference type="CDD" id="cd05399">
    <property type="entry name" value="NT_Rel-Spo_like"/>
    <property type="match status" value="1"/>
</dbReference>
<dbReference type="InterPro" id="IPR004811">
    <property type="entry name" value="RelA/Spo_fam"/>
</dbReference>
<feature type="compositionally biased region" description="Basic and acidic residues" evidence="3">
    <location>
        <begin position="1"/>
        <end position="13"/>
    </location>
</feature>
<dbReference type="PROSITE" id="PS51671">
    <property type="entry name" value="ACT"/>
    <property type="match status" value="1"/>
</dbReference>
<dbReference type="InterPro" id="IPR006674">
    <property type="entry name" value="HD_domain"/>
</dbReference>
<feature type="region of interest" description="Disordered" evidence="3">
    <location>
        <begin position="666"/>
        <end position="705"/>
    </location>
</feature>
<dbReference type="InterPro" id="IPR033655">
    <property type="entry name" value="TGS_RelA/SpoT"/>
</dbReference>
<dbReference type="InterPro" id="IPR012675">
    <property type="entry name" value="Beta-grasp_dom_sf"/>
</dbReference>
<dbReference type="InterPro" id="IPR045600">
    <property type="entry name" value="RelA/SpoT_AH_RIS"/>
</dbReference>
<dbReference type="InterPro" id="IPR007685">
    <property type="entry name" value="RelA_SpoT"/>
</dbReference>
<dbReference type="InterPro" id="IPR045865">
    <property type="entry name" value="ACT-like_dom_sf"/>
</dbReference>
<dbReference type="InterPro" id="IPR004095">
    <property type="entry name" value="TGS"/>
</dbReference>